<evidence type="ECO:0000256" key="6">
    <source>
        <dbReference type="ARBA" id="ARBA00022900"/>
    </source>
</evidence>
<accession>A0A8D2Q8E2</accession>
<evidence type="ECO:0000259" key="12">
    <source>
        <dbReference type="PROSITE" id="PS51468"/>
    </source>
</evidence>
<dbReference type="InterPro" id="IPR010600">
    <property type="entry name" value="ITI_HC_C"/>
</dbReference>
<reference evidence="13" key="2">
    <citation type="submission" date="2025-09" db="UniProtKB">
        <authorList>
            <consortium name="Ensembl"/>
        </authorList>
    </citation>
    <scope>IDENTIFICATION</scope>
</reference>
<evidence type="ECO:0000256" key="8">
    <source>
        <dbReference type="ARBA" id="ARBA00023180"/>
    </source>
</evidence>
<evidence type="ECO:0000313" key="13">
    <source>
        <dbReference type="Ensembl" id="ENSVKKP00000026379.1"/>
    </source>
</evidence>
<feature type="domain" description="VWFA" evidence="11">
    <location>
        <begin position="310"/>
        <end position="493"/>
    </location>
</feature>
<dbReference type="InterPro" id="IPR002035">
    <property type="entry name" value="VWF_A"/>
</dbReference>
<organism evidence="13 14">
    <name type="scientific">Varanus komodoensis</name>
    <name type="common">Komodo dragon</name>
    <dbReference type="NCBI Taxonomy" id="61221"/>
    <lineage>
        <taxon>Eukaryota</taxon>
        <taxon>Metazoa</taxon>
        <taxon>Chordata</taxon>
        <taxon>Craniata</taxon>
        <taxon>Vertebrata</taxon>
        <taxon>Euteleostomi</taxon>
        <taxon>Lepidosauria</taxon>
        <taxon>Squamata</taxon>
        <taxon>Bifurcata</taxon>
        <taxon>Unidentata</taxon>
        <taxon>Episquamata</taxon>
        <taxon>Toxicofera</taxon>
        <taxon>Anguimorpha</taxon>
        <taxon>Paleoanguimorpha</taxon>
        <taxon>Varanoidea</taxon>
        <taxon>Varanidae</taxon>
        <taxon>Varanus</taxon>
    </lineage>
</organism>
<dbReference type="InterPro" id="IPR013694">
    <property type="entry name" value="VIT"/>
</dbReference>
<evidence type="ECO:0000259" key="11">
    <source>
        <dbReference type="PROSITE" id="PS50234"/>
    </source>
</evidence>
<keyword evidence="14" id="KW-1185">Reference proteome</keyword>
<name>A0A8D2Q8E2_VARKO</name>
<dbReference type="Pfam" id="PF08487">
    <property type="entry name" value="VIT"/>
    <property type="match status" value="1"/>
</dbReference>
<dbReference type="PANTHER" id="PTHR10338">
    <property type="entry name" value="INTER-ALPHA-TRYPSIN INHIBITOR HEAVY CHAIN FAMILY MEMBER"/>
    <property type="match status" value="1"/>
</dbReference>
<dbReference type="SMART" id="SM00609">
    <property type="entry name" value="VIT"/>
    <property type="match status" value="1"/>
</dbReference>
<dbReference type="Ensembl" id="ENSVKKT00000027024.1">
    <property type="protein sequence ID" value="ENSVKKP00000026379.1"/>
    <property type="gene ID" value="ENSVKKG00000015340.1"/>
</dbReference>
<dbReference type="PROSITE" id="PS51468">
    <property type="entry name" value="VIT"/>
    <property type="match status" value="1"/>
</dbReference>
<dbReference type="Pfam" id="PF00092">
    <property type="entry name" value="VWA"/>
    <property type="match status" value="1"/>
</dbReference>
<evidence type="ECO:0000313" key="14">
    <source>
        <dbReference type="Proteomes" id="UP000694545"/>
    </source>
</evidence>
<dbReference type="GO" id="GO:0030212">
    <property type="term" value="P:hyaluronan metabolic process"/>
    <property type="evidence" value="ECO:0007669"/>
    <property type="project" value="InterPro"/>
</dbReference>
<evidence type="ECO:0000256" key="9">
    <source>
        <dbReference type="ARBA" id="ARBA00037051"/>
    </source>
</evidence>
<dbReference type="Pfam" id="PF06668">
    <property type="entry name" value="ITI_HC_C"/>
    <property type="match status" value="1"/>
</dbReference>
<dbReference type="SMART" id="SM00327">
    <property type="entry name" value="VWA"/>
    <property type="match status" value="1"/>
</dbReference>
<evidence type="ECO:0000256" key="7">
    <source>
        <dbReference type="ARBA" id="ARBA00022974"/>
    </source>
</evidence>
<comment type="similarity">
    <text evidence="2">Belongs to the ITIH family.</text>
</comment>
<keyword evidence="4" id="KW-0646">Protease inhibitor</keyword>
<comment type="function">
    <text evidence="9">May act as a carrier of hyaluronan in serum or as a binding protein between hyaluronan and other matrix protein, including those on cell surfaces in tissues to regulate the localization, synthesis and degradation of hyaluronan which are essential to cells undergoing biological processes.</text>
</comment>
<evidence type="ECO:0000256" key="3">
    <source>
        <dbReference type="ARBA" id="ARBA00022525"/>
    </source>
</evidence>
<feature type="domain" description="VIT" evidence="12">
    <location>
        <begin position="56"/>
        <end position="185"/>
    </location>
</feature>
<evidence type="ECO:0000256" key="1">
    <source>
        <dbReference type="ARBA" id="ARBA00004613"/>
    </source>
</evidence>
<reference evidence="13" key="1">
    <citation type="submission" date="2025-08" db="UniProtKB">
        <authorList>
            <consortium name="Ensembl"/>
        </authorList>
    </citation>
    <scope>IDENTIFICATION</scope>
</reference>
<keyword evidence="8" id="KW-0325">Glycoprotein</keyword>
<dbReference type="Proteomes" id="UP000694545">
    <property type="component" value="Unplaced"/>
</dbReference>
<dbReference type="FunFam" id="3.40.50.410:FF:000013">
    <property type="entry name" value="inter-alpha-trypsin inhibitor heavy chain H2"/>
    <property type="match status" value="1"/>
</dbReference>
<dbReference type="PROSITE" id="PS50234">
    <property type="entry name" value="VWFA"/>
    <property type="match status" value="1"/>
</dbReference>
<dbReference type="PANTHER" id="PTHR10338:SF115">
    <property type="entry name" value="INTER-ALPHA-TRYPSIN INHIBITOR HEAVY CHAIN H3"/>
    <property type="match status" value="1"/>
</dbReference>
<evidence type="ECO:0000256" key="5">
    <source>
        <dbReference type="ARBA" id="ARBA00022729"/>
    </source>
</evidence>
<keyword evidence="7" id="KW-0654">Proteoglycan</keyword>
<protein>
    <recommendedName>
        <fullName evidence="10">Inter-alpha-trypsin inhibitor heavy chain H3</fullName>
    </recommendedName>
</protein>
<keyword evidence="6" id="KW-0722">Serine protease inhibitor</keyword>
<evidence type="ECO:0000256" key="10">
    <source>
        <dbReference type="ARBA" id="ARBA00039924"/>
    </source>
</evidence>
<evidence type="ECO:0000256" key="4">
    <source>
        <dbReference type="ARBA" id="ARBA00022690"/>
    </source>
</evidence>
<dbReference type="Gene3D" id="3.40.50.410">
    <property type="entry name" value="von Willebrand factor, type A domain"/>
    <property type="match status" value="1"/>
</dbReference>
<dbReference type="GO" id="GO:0004867">
    <property type="term" value="F:serine-type endopeptidase inhibitor activity"/>
    <property type="evidence" value="ECO:0007669"/>
    <property type="project" value="UniProtKB-KW"/>
</dbReference>
<comment type="subcellular location">
    <subcellularLocation>
        <location evidence="1">Secreted</location>
    </subcellularLocation>
</comment>
<dbReference type="SUPFAM" id="SSF53300">
    <property type="entry name" value="vWA-like"/>
    <property type="match status" value="1"/>
</dbReference>
<sequence length="892" mass="100228">MPAALSIKCGGERKRPFHWVVGREDPRGARIQVRDACVNGAPYALWELSMVLHHGQSTWGLPWTQNVDGIDIHSMKIDCKITSRFAHTIITSQAVNRANVSKEALFDVELPKTAFITNFVMTIDGVSYPGIIKEKEAAQQQYQKAVSRGQTAGLVKASGRKTEKFSVSVNIAAAKNVTFELNYEELLKRSFGKYELLIKVNPKQLVKQFEIEANIFEPQGISYLDAEASFITNDLLPVMQKSFSGKKGRVVFKPTLDQQRSCADCPTTLLNGDFVIKYDVNRETPGNIQIVNGYFVHFFAPKNITRLSKNIVFIIDVSISMSGRKLEQTKQALLKILEDIKEDDYLNFVLFGSDVHKWKDTLIQATPENLEEARRYVRDINIAGWTNLNGGLLAGIEMLNEAQRSGTLPERSASLIIMLTDGRPTKGETNTQTIIDNVRNAIQGKYPLYNLGFGYDLDYASLEKMAAENNGLARRIYEDSDSDLQLQGFYDEVANPLLTEVELKYPENAISDLTQNNFKHYYDGSEIVVAGRITDNDLNSITAEVTAHGAEDDMIFAEQADVEETTKALEEREYIFGDFIRRLWAYLTIHQLLEKRNAAKGEEKANLTAKALEMSLQYKFVTPLTSMVVTKPEDNEDKTALADKPLEGTASLHLFLKEFDGDPHFIIDVPQKEDALCFNINEDPGVVLNLIRDPTTGIIVNGQLIGDVTTDNDAGLHNTYIGRLGIINTQLNLTLEVTPEKIVLHNGTKQKTFMCLTLKIIRKKSLEVSLGEGATFEVVLHKKWKKHLSHADFLGFYIMDSHRLSENTHGLLGQFLHPIDFNILEVHPGSDPEKPDATMIVKNNQLTVTRGWQKDYTEDTKRGTNVPCWFIHNNAEGLIDGTYTDYVVPSLF</sequence>
<keyword evidence="5" id="KW-0732">Signal</keyword>
<keyword evidence="3" id="KW-0964">Secreted</keyword>
<dbReference type="InterPro" id="IPR050934">
    <property type="entry name" value="ITIH"/>
</dbReference>
<dbReference type="AlphaFoldDB" id="A0A8D2Q8E2"/>
<proteinExistence type="inferred from homology"/>
<dbReference type="InterPro" id="IPR036465">
    <property type="entry name" value="vWFA_dom_sf"/>
</dbReference>
<dbReference type="GO" id="GO:0005576">
    <property type="term" value="C:extracellular region"/>
    <property type="evidence" value="ECO:0007669"/>
    <property type="project" value="UniProtKB-SubCell"/>
</dbReference>
<evidence type="ECO:0000256" key="2">
    <source>
        <dbReference type="ARBA" id="ARBA00010158"/>
    </source>
</evidence>
<dbReference type="OMA" id="EFIYWIN"/>